<accession>A0A426ZDZ1</accession>
<keyword evidence="2" id="KW-0964">Secreted</keyword>
<feature type="signal peptide" evidence="3">
    <location>
        <begin position="1"/>
        <end position="23"/>
    </location>
</feature>
<keyword evidence="3" id="KW-0732">Signal</keyword>
<dbReference type="SUPFAM" id="SSF49590">
    <property type="entry name" value="PHL pollen allergen"/>
    <property type="match status" value="1"/>
</dbReference>
<dbReference type="Gene3D" id="2.40.40.10">
    <property type="entry name" value="RlpA-like domain"/>
    <property type="match status" value="1"/>
</dbReference>
<dbReference type="PROSITE" id="PS50843">
    <property type="entry name" value="EXPANSIN_CBD"/>
    <property type="match status" value="1"/>
</dbReference>
<evidence type="ECO:0000256" key="1">
    <source>
        <dbReference type="ARBA" id="ARBA00004613"/>
    </source>
</evidence>
<dbReference type="InterPro" id="IPR036749">
    <property type="entry name" value="Expansin_CBD_sf"/>
</dbReference>
<dbReference type="InterPro" id="IPR036908">
    <property type="entry name" value="RlpA-like_sf"/>
</dbReference>
<dbReference type="SUPFAM" id="SSF50685">
    <property type="entry name" value="Barwin-like endoglucanases"/>
    <property type="match status" value="1"/>
</dbReference>
<dbReference type="PANTHER" id="PTHR31692">
    <property type="entry name" value="EXPANSIN-B3"/>
    <property type="match status" value="1"/>
</dbReference>
<feature type="chain" id="PRO_5019158783" description="Expansin-like CBD domain-containing protein" evidence="3">
    <location>
        <begin position="24"/>
        <end position="204"/>
    </location>
</feature>
<proteinExistence type="predicted"/>
<dbReference type="EMBL" id="AMZH03007076">
    <property type="protein sequence ID" value="RRT62225.1"/>
    <property type="molecule type" value="Genomic_DNA"/>
</dbReference>
<evidence type="ECO:0000256" key="3">
    <source>
        <dbReference type="SAM" id="SignalP"/>
    </source>
</evidence>
<dbReference type="InterPro" id="IPR007117">
    <property type="entry name" value="Expansin_CBD"/>
</dbReference>
<comment type="caution">
    <text evidence="5">The sequence shown here is derived from an EMBL/GenBank/DDBJ whole genome shotgun (WGS) entry which is preliminary data.</text>
</comment>
<dbReference type="PANTHER" id="PTHR31692:SF4">
    <property type="entry name" value="EXPANSIN-LIKE A1-RELATED"/>
    <property type="match status" value="1"/>
</dbReference>
<reference evidence="5 6" key="1">
    <citation type="journal article" date="2014" name="Agronomy (Basel)">
        <title>A Draft Genome Sequence for Ensete ventricosum, the Drought-Tolerant Tree Against Hunger.</title>
        <authorList>
            <person name="Harrison J."/>
            <person name="Moore K.A."/>
            <person name="Paszkiewicz K."/>
            <person name="Jones T."/>
            <person name="Grant M."/>
            <person name="Ambacheew D."/>
            <person name="Muzemil S."/>
            <person name="Studholme D.J."/>
        </authorList>
    </citation>
    <scope>NUCLEOTIDE SEQUENCE [LARGE SCALE GENOMIC DNA]</scope>
</reference>
<protein>
    <recommendedName>
        <fullName evidence="4">Expansin-like CBD domain-containing protein</fullName>
    </recommendedName>
</protein>
<evidence type="ECO:0000313" key="5">
    <source>
        <dbReference type="EMBL" id="RRT62225.1"/>
    </source>
</evidence>
<dbReference type="Pfam" id="PF01357">
    <property type="entry name" value="Expansin_C"/>
    <property type="match status" value="1"/>
</dbReference>
<gene>
    <name evidence="5" type="ORF">B296_00020650</name>
</gene>
<evidence type="ECO:0000256" key="2">
    <source>
        <dbReference type="ARBA" id="ARBA00022525"/>
    </source>
</evidence>
<feature type="domain" description="Expansin-like CBD" evidence="4">
    <location>
        <begin position="121"/>
        <end position="186"/>
    </location>
</feature>
<sequence>MAPWLWASMEVILQLGALRFTEGALVVEHASSTEGVSVILTDLNKSNHTDFVLGDPAFTAMARNGKEQELKKLGILDVEYESRCSSGTEPPQIRLLFAATHDRSRSIVSTGVSYLLLRCVVLTRQVGSPDWRFMRREYGPVWSIRRAPVGPLQLRMVVTGGYGGRWVWAQKAVLPAEWTTGSVYDLGVQITDIAREGCRMQEYK</sequence>
<name>A0A426ZDZ1_ENSVE</name>
<organism evidence="5 6">
    <name type="scientific">Ensete ventricosum</name>
    <name type="common">Abyssinian banana</name>
    <name type="synonym">Musa ensete</name>
    <dbReference type="NCBI Taxonomy" id="4639"/>
    <lineage>
        <taxon>Eukaryota</taxon>
        <taxon>Viridiplantae</taxon>
        <taxon>Streptophyta</taxon>
        <taxon>Embryophyta</taxon>
        <taxon>Tracheophyta</taxon>
        <taxon>Spermatophyta</taxon>
        <taxon>Magnoliopsida</taxon>
        <taxon>Liliopsida</taxon>
        <taxon>Zingiberales</taxon>
        <taxon>Musaceae</taxon>
        <taxon>Ensete</taxon>
    </lineage>
</organism>
<dbReference type="Gene3D" id="2.60.40.760">
    <property type="entry name" value="Expansin, cellulose-binding-like domain"/>
    <property type="match status" value="1"/>
</dbReference>
<evidence type="ECO:0000313" key="6">
    <source>
        <dbReference type="Proteomes" id="UP000287651"/>
    </source>
</evidence>
<dbReference type="Proteomes" id="UP000287651">
    <property type="component" value="Unassembled WGS sequence"/>
</dbReference>
<comment type="subcellular location">
    <subcellularLocation>
        <location evidence="1">Secreted</location>
    </subcellularLocation>
</comment>
<evidence type="ECO:0000259" key="4">
    <source>
        <dbReference type="PROSITE" id="PS50843"/>
    </source>
</evidence>
<dbReference type="GO" id="GO:0005576">
    <property type="term" value="C:extracellular region"/>
    <property type="evidence" value="ECO:0007669"/>
    <property type="project" value="UniProtKB-SubCell"/>
</dbReference>
<dbReference type="AlphaFoldDB" id="A0A426ZDZ1"/>